<sequence length="282" mass="31920">MDRRYKELSDLYLQIMLILFFLLAEVDRVRLGIAAHEADLLQNQYQGSICHASCSELQDEQNIWTEIGNKRNDVDKAIQVLLKAGMTSDALRHAHLQGVALKHSGVVLLAIPVLVLGPLLMAGFWQLGRHVVLLWGCDERVTYFDWFYAPLQALSIVARLGFLTLLLRSSVDERCFMLNVMAKTIALVWSLFLFAQSLQRWMPSTLTSVILYHLSFVVVWSFALLGIRGTLKLPFGKCLAEVFLSRIISWKTNHCRHRLVDTSDASSTSETSETPETPETPD</sequence>
<evidence type="ECO:0000313" key="2">
    <source>
        <dbReference type="EMBL" id="CAK8986600.1"/>
    </source>
</evidence>
<keyword evidence="3" id="KW-1185">Reference proteome</keyword>
<keyword evidence="1" id="KW-0812">Transmembrane</keyword>
<evidence type="ECO:0000313" key="3">
    <source>
        <dbReference type="Proteomes" id="UP001642464"/>
    </source>
</evidence>
<dbReference type="EMBL" id="CAXAMM010000226">
    <property type="protein sequence ID" value="CAK8986600.1"/>
    <property type="molecule type" value="Genomic_DNA"/>
</dbReference>
<comment type="caution">
    <text evidence="2">The sequence shown here is derived from an EMBL/GenBank/DDBJ whole genome shotgun (WGS) entry which is preliminary data.</text>
</comment>
<accession>A0ABP0HCQ1</accession>
<reference evidence="2 3" key="1">
    <citation type="submission" date="2024-02" db="EMBL/GenBank/DDBJ databases">
        <authorList>
            <person name="Chen Y."/>
            <person name="Shah S."/>
            <person name="Dougan E. K."/>
            <person name="Thang M."/>
            <person name="Chan C."/>
        </authorList>
    </citation>
    <scope>NUCLEOTIDE SEQUENCE [LARGE SCALE GENOMIC DNA]</scope>
</reference>
<keyword evidence="1" id="KW-0472">Membrane</keyword>
<dbReference type="Proteomes" id="UP001642464">
    <property type="component" value="Unassembled WGS sequence"/>
</dbReference>
<evidence type="ECO:0000256" key="1">
    <source>
        <dbReference type="SAM" id="Phobius"/>
    </source>
</evidence>
<protein>
    <submittedName>
        <fullName evidence="2">Uncharacterized protein</fullName>
    </submittedName>
</protein>
<feature type="transmembrane region" description="Helical" evidence="1">
    <location>
        <begin position="106"/>
        <end position="127"/>
    </location>
</feature>
<proteinExistence type="predicted"/>
<gene>
    <name evidence="2" type="ORF">SCF082_LOCUS620</name>
</gene>
<name>A0ABP0HCQ1_9DINO</name>
<feature type="transmembrane region" description="Helical" evidence="1">
    <location>
        <begin position="210"/>
        <end position="227"/>
    </location>
</feature>
<feature type="transmembrane region" description="Helical" evidence="1">
    <location>
        <begin position="147"/>
        <end position="168"/>
    </location>
</feature>
<keyword evidence="1" id="KW-1133">Transmembrane helix</keyword>
<feature type="transmembrane region" description="Helical" evidence="1">
    <location>
        <begin position="180"/>
        <end position="198"/>
    </location>
</feature>
<organism evidence="2 3">
    <name type="scientific">Durusdinium trenchii</name>
    <dbReference type="NCBI Taxonomy" id="1381693"/>
    <lineage>
        <taxon>Eukaryota</taxon>
        <taxon>Sar</taxon>
        <taxon>Alveolata</taxon>
        <taxon>Dinophyceae</taxon>
        <taxon>Suessiales</taxon>
        <taxon>Symbiodiniaceae</taxon>
        <taxon>Durusdinium</taxon>
    </lineage>
</organism>